<protein>
    <submittedName>
        <fullName evidence="9">S8 family serine peptidase</fullName>
    </submittedName>
</protein>
<evidence type="ECO:0000256" key="1">
    <source>
        <dbReference type="ARBA" id="ARBA00011073"/>
    </source>
</evidence>
<dbReference type="SUPFAM" id="SSF52743">
    <property type="entry name" value="Subtilisin-like"/>
    <property type="match status" value="1"/>
</dbReference>
<evidence type="ECO:0000256" key="2">
    <source>
        <dbReference type="ARBA" id="ARBA00022670"/>
    </source>
</evidence>
<dbReference type="InterPro" id="IPR036852">
    <property type="entry name" value="Peptidase_S8/S53_dom_sf"/>
</dbReference>
<comment type="caution">
    <text evidence="9">The sequence shown here is derived from an EMBL/GenBank/DDBJ whole genome shotgun (WGS) entry which is preliminary data.</text>
</comment>
<name>A0ABT8T694_9BACT</name>
<dbReference type="InterPro" id="IPR005546">
    <property type="entry name" value="Autotransporte_beta"/>
</dbReference>
<dbReference type="PRINTS" id="PR00723">
    <property type="entry name" value="SUBTILISIN"/>
</dbReference>
<dbReference type="SMART" id="SM00869">
    <property type="entry name" value="Autotransporter"/>
    <property type="match status" value="1"/>
</dbReference>
<dbReference type="InterPro" id="IPR034061">
    <property type="entry name" value="Peptidases_S8_Autotransporter"/>
</dbReference>
<dbReference type="InterPro" id="IPR023828">
    <property type="entry name" value="Peptidase_S8_Ser-AS"/>
</dbReference>
<keyword evidence="10" id="KW-1185">Reference proteome</keyword>
<dbReference type="Pfam" id="PF12951">
    <property type="entry name" value="PATR"/>
    <property type="match status" value="1"/>
</dbReference>
<evidence type="ECO:0000313" key="9">
    <source>
        <dbReference type="EMBL" id="MDO2408915.1"/>
    </source>
</evidence>
<gene>
    <name evidence="9" type="ORF">Q2362_02220</name>
</gene>
<dbReference type="NCBIfam" id="TIGR02601">
    <property type="entry name" value="autotrns_rpt"/>
    <property type="match status" value="1"/>
</dbReference>
<keyword evidence="3" id="KW-0732">Signal</keyword>
<feature type="active site" description="Charge relay system" evidence="6">
    <location>
        <position position="48"/>
    </location>
</feature>
<feature type="active site" description="Charge relay system" evidence="6">
    <location>
        <position position="307"/>
    </location>
</feature>
<feature type="compositionally biased region" description="Low complexity" evidence="7">
    <location>
        <begin position="759"/>
        <end position="829"/>
    </location>
</feature>
<feature type="compositionally biased region" description="Gly residues" evidence="7">
    <location>
        <begin position="738"/>
        <end position="758"/>
    </location>
</feature>
<dbReference type="InterPro" id="IPR013425">
    <property type="entry name" value="Autotrns_rpt"/>
</dbReference>
<evidence type="ECO:0000256" key="7">
    <source>
        <dbReference type="SAM" id="MobiDB-lite"/>
    </source>
</evidence>
<dbReference type="PROSITE" id="PS00137">
    <property type="entry name" value="SUBTILASE_HIS"/>
    <property type="match status" value="1"/>
</dbReference>
<evidence type="ECO:0000256" key="5">
    <source>
        <dbReference type="ARBA" id="ARBA00022825"/>
    </source>
</evidence>
<dbReference type="SUPFAM" id="SSF103515">
    <property type="entry name" value="Autotransporter"/>
    <property type="match status" value="1"/>
</dbReference>
<feature type="region of interest" description="Disordered" evidence="7">
    <location>
        <begin position="721"/>
        <end position="829"/>
    </location>
</feature>
<evidence type="ECO:0000313" key="10">
    <source>
        <dbReference type="Proteomes" id="UP001171111"/>
    </source>
</evidence>
<keyword evidence="4 6" id="KW-0378">Hydrolase</keyword>
<dbReference type="PANTHER" id="PTHR43806">
    <property type="entry name" value="PEPTIDASE S8"/>
    <property type="match status" value="1"/>
</dbReference>
<dbReference type="InterPro" id="IPR022398">
    <property type="entry name" value="Peptidase_S8_His-AS"/>
</dbReference>
<evidence type="ECO:0000259" key="8">
    <source>
        <dbReference type="PROSITE" id="PS51208"/>
    </source>
</evidence>
<dbReference type="Pfam" id="PF03797">
    <property type="entry name" value="Autotransporter"/>
    <property type="match status" value="1"/>
</dbReference>
<dbReference type="Proteomes" id="UP001171111">
    <property type="component" value="Unassembled WGS sequence"/>
</dbReference>
<dbReference type="InterPro" id="IPR050131">
    <property type="entry name" value="Peptidase_S8_subtilisin-like"/>
</dbReference>
<evidence type="ECO:0000256" key="3">
    <source>
        <dbReference type="ARBA" id="ARBA00022729"/>
    </source>
</evidence>
<feature type="active site" description="Charge relay system" evidence="6">
    <location>
        <position position="84"/>
    </location>
</feature>
<feature type="domain" description="Autotransporter" evidence="8">
    <location>
        <begin position="967"/>
        <end position="1236"/>
    </location>
</feature>
<reference evidence="9 10" key="1">
    <citation type="submission" date="2023-06" db="EMBL/GenBank/DDBJ databases">
        <title>Campylobacter magnum sp. nov., isolated from cecal contents of domestic pigs (Sus scrofa domesticus).</title>
        <authorList>
            <person name="Papic B."/>
            <person name="Gruntar I."/>
        </authorList>
    </citation>
    <scope>NUCLEOTIDE SEQUENCE [LARGE SCALE GENOMIC DNA]</scope>
    <source>
        <strain evidence="10">34484-21</strain>
    </source>
</reference>
<dbReference type="InterPro" id="IPR036709">
    <property type="entry name" value="Autotransporte_beta_dom_sf"/>
</dbReference>
<dbReference type="Gene3D" id="3.40.50.200">
    <property type="entry name" value="Peptidase S8/S53 domain"/>
    <property type="match status" value="1"/>
</dbReference>
<dbReference type="PROSITE" id="PS51892">
    <property type="entry name" value="SUBTILASE"/>
    <property type="match status" value="1"/>
</dbReference>
<dbReference type="CDD" id="cd04848">
    <property type="entry name" value="Peptidases_S8_Autotransporter_serine_protease_like"/>
    <property type="match status" value="1"/>
</dbReference>
<dbReference type="Pfam" id="PF00082">
    <property type="entry name" value="Peptidase_S8"/>
    <property type="match status" value="1"/>
</dbReference>
<dbReference type="InterPro" id="IPR015500">
    <property type="entry name" value="Peptidase_S8_subtilisin-rel"/>
</dbReference>
<accession>A0ABT8T694</accession>
<dbReference type="RefSeq" id="WP_302243682.1">
    <property type="nucleotide sequence ID" value="NZ_JAULJQ010000002.1"/>
</dbReference>
<dbReference type="Gene3D" id="2.40.128.130">
    <property type="entry name" value="Autotransporter beta-domain"/>
    <property type="match status" value="1"/>
</dbReference>
<comment type="similarity">
    <text evidence="1 6">Belongs to the peptidase S8 family.</text>
</comment>
<proteinExistence type="inferred from homology"/>
<organism evidence="9 10">
    <name type="scientific">Campylobacter magnus</name>
    <dbReference type="NCBI Taxonomy" id="3026462"/>
    <lineage>
        <taxon>Bacteria</taxon>
        <taxon>Pseudomonadati</taxon>
        <taxon>Campylobacterota</taxon>
        <taxon>Epsilonproteobacteria</taxon>
        <taxon>Campylobacterales</taxon>
        <taxon>Campylobacteraceae</taxon>
        <taxon>Campylobacter</taxon>
    </lineage>
</organism>
<dbReference type="PROSITE" id="PS51208">
    <property type="entry name" value="AUTOTRANSPORTER"/>
    <property type="match status" value="1"/>
</dbReference>
<dbReference type="PROSITE" id="PS00138">
    <property type="entry name" value="SUBTILASE_SER"/>
    <property type="match status" value="1"/>
</dbReference>
<evidence type="ECO:0000256" key="6">
    <source>
        <dbReference type="PROSITE-ProRule" id="PRU01240"/>
    </source>
</evidence>
<sequence>MKKEVFLIAISASIALGANNQKDLDLINASAAYDQGITGLGVKIGVIDGPAKTDVRSLKDKVNHQMFSKYKGKDYIPDYTVDTHGTHVTSIIVGKNLGNDAPHGVAYGATSYNLQVTGNNTGSSAIKTPSPNEIYSYFMNNGVSVINNSWNSKLYPLVGMDGEMDYRLLFLSVGADAWIEQALDKSNEIKSLAQISEENKALVVFAAGNEGMSSPGLFATLPAYDEKLRSFLVVGAVDSDKIKKDGDKLVLNGASVPLFSNGFKGATNYALMAPGNNVLAANAAYNEPDKVLGSIDRREFRPSNGTSQATPYVSGAAALVQEKFPFLKPSQIADVLLSTANQNFTKPKVVLKKTTIGEGLKEKIYYTVFYLDNDIPMLNGQVDTAQVEKDLKAEGYNDWREYWLPVQPSNTNLFKDPDGYNWIQKVSWQEVFGQGILDIEKALNGIGKLDANRMDDDYIDPNNEKQALYPLEIDKSHNEVVFSNDISERLWEEKTHIADAKNRPTKIPSVTQIGIKKTGNGSLTLSGKNTYKGDTIVSEGLLKLTGSITSDVKIANEAKFILGNSAKSSAKITGNVLNNGVFAGIGVIKGDFDNQGVVMAGFYDYDSPIANGSKLEVTGTYKQSPDAKLQIAFSRGDSGSANTQFKAGKFEIASGAKLEFIPIHTEKNLITPGIIDIKNDSSMQAIIDSFDSSVVDMANTNLLDFYLNDDKTQIAVVNKDAENPFNNITPPTDPNSGQGSGSSGQSQGSGSGSQGTGGSSSSENQGNSGNQGSQPSNPNTPTQPSVPTQPSQPTQPEEQSNQPQNPSGNTSDNNQNNNTGAGNQNQNNQNQNNQAEQIAAQQVAGQQAVAAAILAATPVAPSSPDAPIKALQGLLNNAATLSPQSTAALAQLDNLPSEQFSDALNAMKNTPTNTNIDSIDTMQKDLTIKNALFLMDPASSLGSLNTSSSVFAPTAAFGDEYLGKVDDVFIKTELSAGIAYRHTDHDNYKQNSYLLDLQAKKALSDSTLLGGFIGLSNSKTEDDLSDTRSNMFSLGLSLNHNFDSFGVLLGASAGMSFNRYEQSIKYLSNAKSDANYKNYFANFQGGVYKSFKLSENLNFTPIALLDYSVIRQDSFSQSGALAKNYEAKTTHFGRGWLGANLVYNTELNNNWRFNASLFAFYWRKFNNKDINQNLSFVEASNQKFLANTSKSEKQGFYGGIAFGASKGNKFFRISISDEKARAYNQYEIMLRAGISF</sequence>
<dbReference type="InterPro" id="IPR000209">
    <property type="entry name" value="Peptidase_S8/S53_dom"/>
</dbReference>
<evidence type="ECO:0000256" key="4">
    <source>
        <dbReference type="ARBA" id="ARBA00022801"/>
    </source>
</evidence>
<keyword evidence="2 6" id="KW-0645">Protease</keyword>
<dbReference type="PANTHER" id="PTHR43806:SF11">
    <property type="entry name" value="CEREVISIN-RELATED"/>
    <property type="match status" value="1"/>
</dbReference>
<dbReference type="EMBL" id="JAULJQ010000002">
    <property type="protein sequence ID" value="MDO2408915.1"/>
    <property type="molecule type" value="Genomic_DNA"/>
</dbReference>
<keyword evidence="5 6" id="KW-0720">Serine protease</keyword>